<protein>
    <recommendedName>
        <fullName evidence="9">N-acetylmuramoyl-L-alanine amidase AmiC</fullName>
        <ecNumber evidence="4">3.5.1.28</ecNumber>
    </recommendedName>
</protein>
<feature type="domain" description="LysM" evidence="11">
    <location>
        <begin position="388"/>
        <end position="431"/>
    </location>
</feature>
<dbReference type="CDD" id="cd02696">
    <property type="entry name" value="MurNAc-LAA"/>
    <property type="match status" value="1"/>
</dbReference>
<evidence type="ECO:0000256" key="9">
    <source>
        <dbReference type="ARBA" id="ARBA00074581"/>
    </source>
</evidence>
<dbReference type="AlphaFoldDB" id="A0A540VVY8"/>
<evidence type="ECO:0000256" key="10">
    <source>
        <dbReference type="SAM" id="SignalP"/>
    </source>
</evidence>
<evidence type="ECO:0000313" key="12">
    <source>
        <dbReference type="EMBL" id="TQF00930.1"/>
    </source>
</evidence>
<evidence type="ECO:0000256" key="1">
    <source>
        <dbReference type="ARBA" id="ARBA00001561"/>
    </source>
</evidence>
<comment type="caution">
    <text evidence="12">The sequence shown here is derived from an EMBL/GenBank/DDBJ whole genome shotgun (WGS) entry which is preliminary data.</text>
</comment>
<name>A0A540VVY8_9GAMM</name>
<feature type="chain" id="PRO_5021814530" description="N-acetylmuramoyl-L-alanine amidase AmiC" evidence="10">
    <location>
        <begin position="20"/>
        <end position="432"/>
    </location>
</feature>
<reference evidence="12 13" key="1">
    <citation type="submission" date="2019-06" db="EMBL/GenBank/DDBJ databases">
        <title>Metagenome assembled Genome of Spiribacter salinus SL48-SHIP from the microbial mat of Salt Lake 48 (Novosibirsk region, Russia).</title>
        <authorList>
            <person name="Shipova A."/>
            <person name="Rozanov A.S."/>
            <person name="Bryanskaya A.V."/>
            <person name="Peltek S.E."/>
        </authorList>
    </citation>
    <scope>NUCLEOTIDE SEQUENCE [LARGE SCALE GENOMIC DNA]</scope>
    <source>
        <strain evidence="12">SL48-SHIP-2</strain>
    </source>
</reference>
<evidence type="ECO:0000259" key="11">
    <source>
        <dbReference type="PROSITE" id="PS51782"/>
    </source>
</evidence>
<dbReference type="SMART" id="SM00257">
    <property type="entry name" value="LysM"/>
    <property type="match status" value="1"/>
</dbReference>
<evidence type="ECO:0000256" key="3">
    <source>
        <dbReference type="ARBA" id="ARBA00010860"/>
    </source>
</evidence>
<keyword evidence="7" id="KW-0378">Hydrolase</keyword>
<dbReference type="SMART" id="SM00646">
    <property type="entry name" value="Ami_3"/>
    <property type="match status" value="1"/>
</dbReference>
<evidence type="ECO:0000256" key="5">
    <source>
        <dbReference type="ARBA" id="ARBA00022729"/>
    </source>
</evidence>
<keyword evidence="6" id="KW-0574">Periplasm</keyword>
<dbReference type="Pfam" id="PF01476">
    <property type="entry name" value="LysM"/>
    <property type="match status" value="1"/>
</dbReference>
<accession>A0A540VVY8</accession>
<dbReference type="GO" id="GO:0008745">
    <property type="term" value="F:N-acetylmuramoyl-L-alanine amidase activity"/>
    <property type="evidence" value="ECO:0007669"/>
    <property type="project" value="UniProtKB-EC"/>
</dbReference>
<dbReference type="PANTHER" id="PTHR30404">
    <property type="entry name" value="N-ACETYLMURAMOYL-L-ALANINE AMIDASE"/>
    <property type="match status" value="1"/>
</dbReference>
<dbReference type="EC" id="3.5.1.28" evidence="4"/>
<evidence type="ECO:0000313" key="13">
    <source>
        <dbReference type="Proteomes" id="UP000315400"/>
    </source>
</evidence>
<dbReference type="Pfam" id="PF11741">
    <property type="entry name" value="AMIN"/>
    <property type="match status" value="1"/>
</dbReference>
<dbReference type="Proteomes" id="UP000315400">
    <property type="component" value="Unassembled WGS sequence"/>
</dbReference>
<evidence type="ECO:0000256" key="7">
    <source>
        <dbReference type="ARBA" id="ARBA00022801"/>
    </source>
</evidence>
<dbReference type="CDD" id="cd00118">
    <property type="entry name" value="LysM"/>
    <property type="match status" value="1"/>
</dbReference>
<dbReference type="FunFam" id="3.40.630.40:FF:000001">
    <property type="entry name" value="N-acetylmuramoyl-L-alanine amidase"/>
    <property type="match status" value="1"/>
</dbReference>
<dbReference type="PANTHER" id="PTHR30404:SF0">
    <property type="entry name" value="N-ACETYLMURAMOYL-L-ALANINE AMIDASE AMIC"/>
    <property type="match status" value="1"/>
</dbReference>
<dbReference type="PROSITE" id="PS51782">
    <property type="entry name" value="LYSM"/>
    <property type="match status" value="1"/>
</dbReference>
<dbReference type="InterPro" id="IPR021731">
    <property type="entry name" value="AMIN_dom"/>
</dbReference>
<dbReference type="Gene3D" id="3.40.630.40">
    <property type="entry name" value="Zn-dependent exopeptidases"/>
    <property type="match status" value="1"/>
</dbReference>
<feature type="signal peptide" evidence="10">
    <location>
        <begin position="1"/>
        <end position="19"/>
    </location>
</feature>
<dbReference type="GO" id="GO:0009253">
    <property type="term" value="P:peptidoglycan catabolic process"/>
    <property type="evidence" value="ECO:0007669"/>
    <property type="project" value="InterPro"/>
</dbReference>
<comment type="similarity">
    <text evidence="3">Belongs to the N-acetylmuramoyl-L-alanine amidase 3 family.</text>
</comment>
<dbReference type="STRING" id="1260251.SPISAL_02705"/>
<keyword evidence="5 10" id="KW-0732">Signal</keyword>
<dbReference type="GO" id="GO:0071555">
    <property type="term" value="P:cell wall organization"/>
    <property type="evidence" value="ECO:0007669"/>
    <property type="project" value="UniProtKB-KW"/>
</dbReference>
<dbReference type="SUPFAM" id="SSF54106">
    <property type="entry name" value="LysM domain"/>
    <property type="match status" value="1"/>
</dbReference>
<dbReference type="InterPro" id="IPR050695">
    <property type="entry name" value="N-acetylmuramoyl_amidase_3"/>
</dbReference>
<dbReference type="EMBL" id="VIFK01000002">
    <property type="protein sequence ID" value="TQF00930.1"/>
    <property type="molecule type" value="Genomic_DNA"/>
</dbReference>
<dbReference type="InterPro" id="IPR018392">
    <property type="entry name" value="LysM"/>
</dbReference>
<gene>
    <name evidence="12" type="ORF">FKY71_00685</name>
</gene>
<sequence length="432" mass="46578">MRAAILSLTLLLTPAAAMAEVVVEAIRTWQGPEHTRVVFDLSEPVRHELFVLDDPDRAVVDLANTQLSDELVDGIRGEGPIERVRTGQRDDGVRIVFDLDRALKAEGFAVAPNSQYGDRLVVDLLTGEGSTEGLLVQRERERTPVKTSNGTPRGDFVVAIDAGHGGEDPGAIGPAGTYEKDIVLSVAKRLARRVDAVDGLRPVLIRDGDYYVGLRDRTRKARAANADLFVSLHADAFTDRRVKGSSVFVLSRNGASSEMARMLARSENAADRIGGVSLGDKDPQVASVLVDLSRAHTVEESLAFGKVVKSELSAVGDVHGKGVEQAGFAVLKSLDMPSVLVELAFLSNPEEERRLKSADYQRQLAGGILNGIREYAGSERPDLRLAGGEYTVERGDTLSEIAARHSVSVQSLRSVNNLPGNQLHAGRTLQLP</sequence>
<evidence type="ECO:0000256" key="6">
    <source>
        <dbReference type="ARBA" id="ARBA00022764"/>
    </source>
</evidence>
<dbReference type="InterPro" id="IPR036779">
    <property type="entry name" value="LysM_dom_sf"/>
</dbReference>
<comment type="catalytic activity">
    <reaction evidence="1">
        <text>Hydrolyzes the link between N-acetylmuramoyl residues and L-amino acid residues in certain cell-wall glycopeptides.</text>
        <dbReference type="EC" id="3.5.1.28"/>
    </reaction>
</comment>
<proteinExistence type="inferred from homology"/>
<dbReference type="SUPFAM" id="SSF53187">
    <property type="entry name" value="Zn-dependent exopeptidases"/>
    <property type="match status" value="1"/>
</dbReference>
<organism evidence="12 13">
    <name type="scientific">Spiribacter salinus</name>
    <dbReference type="NCBI Taxonomy" id="1335746"/>
    <lineage>
        <taxon>Bacteria</taxon>
        <taxon>Pseudomonadati</taxon>
        <taxon>Pseudomonadota</taxon>
        <taxon>Gammaproteobacteria</taxon>
        <taxon>Chromatiales</taxon>
        <taxon>Ectothiorhodospiraceae</taxon>
        <taxon>Spiribacter</taxon>
    </lineage>
</organism>
<dbReference type="Pfam" id="PF01520">
    <property type="entry name" value="Amidase_3"/>
    <property type="match status" value="1"/>
</dbReference>
<evidence type="ECO:0000256" key="4">
    <source>
        <dbReference type="ARBA" id="ARBA00011901"/>
    </source>
</evidence>
<dbReference type="Gene3D" id="2.60.40.3500">
    <property type="match status" value="1"/>
</dbReference>
<comment type="subcellular location">
    <subcellularLocation>
        <location evidence="2">Periplasm</location>
    </subcellularLocation>
</comment>
<dbReference type="Gene3D" id="3.10.350.10">
    <property type="entry name" value="LysM domain"/>
    <property type="match status" value="1"/>
</dbReference>
<keyword evidence="8" id="KW-0961">Cell wall biogenesis/degradation</keyword>
<evidence type="ECO:0000256" key="2">
    <source>
        <dbReference type="ARBA" id="ARBA00004418"/>
    </source>
</evidence>
<evidence type="ECO:0000256" key="8">
    <source>
        <dbReference type="ARBA" id="ARBA00023316"/>
    </source>
</evidence>
<dbReference type="InterPro" id="IPR002508">
    <property type="entry name" value="MurNAc-LAA_cat"/>
</dbReference>
<dbReference type="GO" id="GO:0030288">
    <property type="term" value="C:outer membrane-bounded periplasmic space"/>
    <property type="evidence" value="ECO:0007669"/>
    <property type="project" value="TreeGrafter"/>
</dbReference>